<evidence type="ECO:0000256" key="6">
    <source>
        <dbReference type="ARBA" id="ARBA00023136"/>
    </source>
</evidence>
<gene>
    <name evidence="10" type="ORF">APZ18_04490</name>
</gene>
<comment type="pathway">
    <text evidence="2">Cell wall biogenesis; lipoteichoic acid biosynthesis.</text>
</comment>
<sequence>MLYRYFRFNKKRVVVFAILLIIILSIQVFLTGSLMSEQSVTTEAGNTNSAVIGIIDNEEIIRQKFSFNRKVVLSRFVLSFGSFERNDVGDTLHIQMTDGNNNIVYNTDISVDKIKANQDYPIKMDNTVTIPKGVTCCIRITCSSKENSYAAIPTLNTTNRTNPNTYMSTLKMQTHAKSLNIRYTYRFRQVYPLIVMLIEILILFVLCFEHISDMAAVYRKRYLRELKKKKQRENTAGNGEQKNDKTKSQDAKIKYSKKAMFDKENDKKKKAYIKKHNKKQEYGKKHTVSVKGIAKWCLAHKKFIVIVRKAAFVLNPLIVFLMLESMNGSLELMRPGVWPFTWLLLFSIELLIYGICRRASLSMLILNFVMFPIGLANLFIMNVRGTPFLPADILGVATATEVADHYTFSLSPAQFIIVPAFFIWNLFVFRIAIKKQPKETLKINIIRRAVPVFAGMILIGIMYNTPILEACKITDDVWNKVGSCQKNGFYMNYFINLHYLKVSKPAGYSQEKAKKIIAETKKDNITSVEETSSRKVISNSDFKTNTTLNGKKPNIIYIMNESLADFSKIGKVNYNRDPLEFIHSMKDNTISGLDYVSVFGAGTSNSEFEAMTGNTMKFFPSGCNVYQQFMHDSTYSISQYLKTLGYDCDAIHPSSAKNWNRIATYNSMKFDKFISIDDFKNPEYIRYISDKESYKKLIELYNKRDKSKPLFLFNVTIQNHGGYLTNTNWKEPVEVEGKYYTETNEYLSSTKESDNAFKYLIDYFKKQDEPTIICMFGDHQPSIEIEFYEELLGKKQDEWEISDIQKRYATPFVLWANYDIGSASDVVIGNNTLENMLLKAAGIELPTYNKYVEKVSQTIPVMNVNGYMDNDGNWHNYGSDEPDNIKKLLDDYDILQYGYYSDTDKEKLFGK</sequence>
<feature type="transmembrane region" description="Helical" evidence="8">
    <location>
        <begin position="12"/>
        <end position="30"/>
    </location>
</feature>
<dbReference type="EMBL" id="LLKB01000001">
    <property type="protein sequence ID" value="KQC86450.1"/>
    <property type="molecule type" value="Genomic_DNA"/>
</dbReference>
<dbReference type="GO" id="GO:0005886">
    <property type="term" value="C:plasma membrane"/>
    <property type="evidence" value="ECO:0007669"/>
    <property type="project" value="UniProtKB-SubCell"/>
</dbReference>
<feature type="transmembrane region" description="Helical" evidence="8">
    <location>
        <begin position="413"/>
        <end position="433"/>
    </location>
</feature>
<name>A0AAW3JVE9_9FIRM</name>
<evidence type="ECO:0000256" key="5">
    <source>
        <dbReference type="ARBA" id="ARBA00022989"/>
    </source>
</evidence>
<dbReference type="InterPro" id="IPR050448">
    <property type="entry name" value="OpgB/LTA_synthase_biosynth"/>
</dbReference>
<keyword evidence="6 8" id="KW-0472">Membrane</keyword>
<dbReference type="InterPro" id="IPR000917">
    <property type="entry name" value="Sulfatase_N"/>
</dbReference>
<reference evidence="10 11" key="1">
    <citation type="submission" date="2015-10" db="EMBL/GenBank/DDBJ databases">
        <title>Butyribacter intestini gen. nov., sp. nov., a butyric acid-producing bacterium of the family Lachnospiraceae isolated from the human faeces.</title>
        <authorList>
            <person name="Zou Y."/>
            <person name="Xue W."/>
            <person name="Luo G."/>
            <person name="Lv M."/>
        </authorList>
    </citation>
    <scope>NUCLEOTIDE SEQUENCE [LARGE SCALE GENOMIC DNA]</scope>
    <source>
        <strain evidence="10 11">TF01-11</strain>
    </source>
</reference>
<evidence type="ECO:0000256" key="7">
    <source>
        <dbReference type="SAM" id="MobiDB-lite"/>
    </source>
</evidence>
<evidence type="ECO:0000256" key="3">
    <source>
        <dbReference type="ARBA" id="ARBA00022475"/>
    </source>
</evidence>
<evidence type="ECO:0000259" key="9">
    <source>
        <dbReference type="Pfam" id="PF00884"/>
    </source>
</evidence>
<evidence type="ECO:0000313" key="11">
    <source>
        <dbReference type="Proteomes" id="UP000050833"/>
    </source>
</evidence>
<evidence type="ECO:0000256" key="1">
    <source>
        <dbReference type="ARBA" id="ARBA00004651"/>
    </source>
</evidence>
<dbReference type="AlphaFoldDB" id="A0AAW3JVE9"/>
<dbReference type="Proteomes" id="UP000050833">
    <property type="component" value="Unassembled WGS sequence"/>
</dbReference>
<feature type="domain" description="Sulfatase N-terminal" evidence="9">
    <location>
        <begin position="553"/>
        <end position="843"/>
    </location>
</feature>
<dbReference type="PANTHER" id="PTHR47371">
    <property type="entry name" value="LIPOTEICHOIC ACID SYNTHASE"/>
    <property type="match status" value="1"/>
</dbReference>
<feature type="region of interest" description="Disordered" evidence="7">
    <location>
        <begin position="229"/>
        <end position="252"/>
    </location>
</feature>
<accession>A0AAW3JVE9</accession>
<organism evidence="10 11">
    <name type="scientific">Butyribacter intestini</name>
    <dbReference type="NCBI Taxonomy" id="1703332"/>
    <lineage>
        <taxon>Bacteria</taxon>
        <taxon>Bacillati</taxon>
        <taxon>Bacillota</taxon>
        <taxon>Clostridia</taxon>
        <taxon>Lachnospirales</taxon>
        <taxon>Lachnospiraceae</taxon>
        <taxon>Butyribacter</taxon>
    </lineage>
</organism>
<evidence type="ECO:0000256" key="4">
    <source>
        <dbReference type="ARBA" id="ARBA00022692"/>
    </source>
</evidence>
<protein>
    <recommendedName>
        <fullName evidence="9">Sulfatase N-terminal domain-containing protein</fullName>
    </recommendedName>
</protein>
<keyword evidence="3" id="KW-1003">Cell membrane</keyword>
<feature type="transmembrane region" description="Helical" evidence="8">
    <location>
        <begin position="335"/>
        <end position="356"/>
    </location>
</feature>
<comment type="subcellular location">
    <subcellularLocation>
        <location evidence="1">Cell membrane</location>
        <topology evidence="1">Multi-pass membrane protein</topology>
    </subcellularLocation>
</comment>
<keyword evidence="11" id="KW-1185">Reference proteome</keyword>
<dbReference type="InterPro" id="IPR017850">
    <property type="entry name" value="Alkaline_phosphatase_core_sf"/>
</dbReference>
<keyword evidence="5 8" id="KW-1133">Transmembrane helix</keyword>
<dbReference type="PANTHER" id="PTHR47371:SF3">
    <property type="entry name" value="PHOSPHOGLYCEROL TRANSFERASE I"/>
    <property type="match status" value="1"/>
</dbReference>
<feature type="transmembrane region" description="Helical" evidence="8">
    <location>
        <begin position="190"/>
        <end position="211"/>
    </location>
</feature>
<feature type="transmembrane region" description="Helical" evidence="8">
    <location>
        <begin position="445"/>
        <end position="463"/>
    </location>
</feature>
<dbReference type="Pfam" id="PF00884">
    <property type="entry name" value="Sulfatase"/>
    <property type="match status" value="1"/>
</dbReference>
<feature type="compositionally biased region" description="Basic and acidic residues" evidence="7">
    <location>
        <begin position="241"/>
        <end position="252"/>
    </location>
</feature>
<dbReference type="Gene3D" id="3.40.720.10">
    <property type="entry name" value="Alkaline Phosphatase, subunit A"/>
    <property type="match status" value="1"/>
</dbReference>
<dbReference type="CDD" id="cd16015">
    <property type="entry name" value="LTA_synthase"/>
    <property type="match status" value="1"/>
</dbReference>
<proteinExistence type="predicted"/>
<keyword evidence="4 8" id="KW-0812">Transmembrane</keyword>
<comment type="caution">
    <text evidence="10">The sequence shown here is derived from an EMBL/GenBank/DDBJ whole genome shotgun (WGS) entry which is preliminary data.</text>
</comment>
<evidence type="ECO:0000256" key="8">
    <source>
        <dbReference type="SAM" id="Phobius"/>
    </source>
</evidence>
<feature type="transmembrane region" description="Helical" evidence="8">
    <location>
        <begin position="303"/>
        <end position="323"/>
    </location>
</feature>
<evidence type="ECO:0000256" key="2">
    <source>
        <dbReference type="ARBA" id="ARBA00004936"/>
    </source>
</evidence>
<evidence type="ECO:0000313" key="10">
    <source>
        <dbReference type="EMBL" id="KQC86450.1"/>
    </source>
</evidence>
<dbReference type="SUPFAM" id="SSF53649">
    <property type="entry name" value="Alkaline phosphatase-like"/>
    <property type="match status" value="1"/>
</dbReference>
<feature type="transmembrane region" description="Helical" evidence="8">
    <location>
        <begin position="363"/>
        <end position="381"/>
    </location>
</feature>
<dbReference type="RefSeq" id="WP_055941974.1">
    <property type="nucleotide sequence ID" value="NZ_JAQDCV010000001.1"/>
</dbReference>